<keyword evidence="1" id="KW-0472">Membrane</keyword>
<sequence length="177" mass="19181">MKVVGVAGVTRLLFMGICAGILAARSACAYERLRAPGTSRGVMAFCWAVVVGYSVMVSSVRAGKRSLRRLIVEELVRGRFCCGWSATSSDSRGAQRLEVEGCPSPRMLRLENASVEAGMSDFRSGRSLCFRDGSAAAEAKAIVVVVMGVKRPRGEVRRAAPRLWITRLRPRMIGEVS</sequence>
<protein>
    <submittedName>
        <fullName evidence="2">Uncharacterized protein</fullName>
    </submittedName>
</protein>
<evidence type="ECO:0000313" key="3">
    <source>
        <dbReference type="Proteomes" id="UP001218218"/>
    </source>
</evidence>
<reference evidence="2" key="1">
    <citation type="submission" date="2023-03" db="EMBL/GenBank/DDBJ databases">
        <title>Massive genome expansion in bonnet fungi (Mycena s.s.) driven by repeated elements and novel gene families across ecological guilds.</title>
        <authorList>
            <consortium name="Lawrence Berkeley National Laboratory"/>
            <person name="Harder C.B."/>
            <person name="Miyauchi S."/>
            <person name="Viragh M."/>
            <person name="Kuo A."/>
            <person name="Thoen E."/>
            <person name="Andreopoulos B."/>
            <person name="Lu D."/>
            <person name="Skrede I."/>
            <person name="Drula E."/>
            <person name="Henrissat B."/>
            <person name="Morin E."/>
            <person name="Kohler A."/>
            <person name="Barry K."/>
            <person name="LaButti K."/>
            <person name="Morin E."/>
            <person name="Salamov A."/>
            <person name="Lipzen A."/>
            <person name="Mereny Z."/>
            <person name="Hegedus B."/>
            <person name="Baldrian P."/>
            <person name="Stursova M."/>
            <person name="Weitz H."/>
            <person name="Taylor A."/>
            <person name="Grigoriev I.V."/>
            <person name="Nagy L.G."/>
            <person name="Martin F."/>
            <person name="Kauserud H."/>
        </authorList>
    </citation>
    <scope>NUCLEOTIDE SEQUENCE</scope>
    <source>
        <strain evidence="2">CBHHK002</strain>
    </source>
</reference>
<gene>
    <name evidence="2" type="ORF">DFH08DRAFT_899618</name>
</gene>
<keyword evidence="3" id="KW-1185">Reference proteome</keyword>
<keyword evidence="1" id="KW-1133">Transmembrane helix</keyword>
<comment type="caution">
    <text evidence="2">The sequence shown here is derived from an EMBL/GenBank/DDBJ whole genome shotgun (WGS) entry which is preliminary data.</text>
</comment>
<name>A0AAD7EB23_9AGAR</name>
<dbReference type="EMBL" id="JARIHO010000083">
    <property type="protein sequence ID" value="KAJ7309128.1"/>
    <property type="molecule type" value="Genomic_DNA"/>
</dbReference>
<dbReference type="Proteomes" id="UP001218218">
    <property type="component" value="Unassembled WGS sequence"/>
</dbReference>
<evidence type="ECO:0000256" key="1">
    <source>
        <dbReference type="SAM" id="Phobius"/>
    </source>
</evidence>
<accession>A0AAD7EB23</accession>
<feature type="transmembrane region" description="Helical" evidence="1">
    <location>
        <begin position="42"/>
        <end position="60"/>
    </location>
</feature>
<organism evidence="2 3">
    <name type="scientific">Mycena albidolilacea</name>
    <dbReference type="NCBI Taxonomy" id="1033008"/>
    <lineage>
        <taxon>Eukaryota</taxon>
        <taxon>Fungi</taxon>
        <taxon>Dikarya</taxon>
        <taxon>Basidiomycota</taxon>
        <taxon>Agaricomycotina</taxon>
        <taxon>Agaricomycetes</taxon>
        <taxon>Agaricomycetidae</taxon>
        <taxon>Agaricales</taxon>
        <taxon>Marasmiineae</taxon>
        <taxon>Mycenaceae</taxon>
        <taxon>Mycena</taxon>
    </lineage>
</organism>
<proteinExistence type="predicted"/>
<evidence type="ECO:0000313" key="2">
    <source>
        <dbReference type="EMBL" id="KAJ7309128.1"/>
    </source>
</evidence>
<dbReference type="AlphaFoldDB" id="A0AAD7EB23"/>
<keyword evidence="1" id="KW-0812">Transmembrane</keyword>